<dbReference type="GO" id="GO:0006606">
    <property type="term" value="P:protein import into nucleus"/>
    <property type="evidence" value="ECO:0007669"/>
    <property type="project" value="TreeGrafter"/>
</dbReference>
<evidence type="ECO:0000313" key="6">
    <source>
        <dbReference type="Proteomes" id="UP000631114"/>
    </source>
</evidence>
<dbReference type="GO" id="GO:0016973">
    <property type="term" value="P:poly(A)+ mRNA export from nucleus"/>
    <property type="evidence" value="ECO:0007669"/>
    <property type="project" value="TreeGrafter"/>
</dbReference>
<comment type="similarity">
    <text evidence="2 4">Belongs to the nucleoporin interacting component (NIC) family.</text>
</comment>
<keyword evidence="4" id="KW-0811">Translocation</keyword>
<evidence type="ECO:0000256" key="1">
    <source>
        <dbReference type="ARBA" id="ARBA00004259"/>
    </source>
</evidence>
<reference evidence="5 6" key="1">
    <citation type="submission" date="2020-10" db="EMBL/GenBank/DDBJ databases">
        <title>The Coptis chinensis genome and diversification of protoberbering-type alkaloids.</title>
        <authorList>
            <person name="Wang B."/>
            <person name="Shu S."/>
            <person name="Song C."/>
            <person name="Liu Y."/>
        </authorList>
    </citation>
    <scope>NUCLEOTIDE SEQUENCE [LARGE SCALE GENOMIC DNA]</scope>
    <source>
        <strain evidence="5">HL-2020</strain>
        <tissue evidence="5">Leaf</tissue>
    </source>
</reference>
<evidence type="ECO:0000256" key="2">
    <source>
        <dbReference type="ARBA" id="ARBA00010186"/>
    </source>
</evidence>
<keyword evidence="4" id="KW-0472">Membrane</keyword>
<evidence type="ECO:0000256" key="4">
    <source>
        <dbReference type="RuleBase" id="RU364035"/>
    </source>
</evidence>
<sequence>MGTSLISSCSRARVLSWTLIYFCLRTGYYDEARNVALSSRVSQQFAPQWITSGGMVSAETAAAASEECEKMLRMSDRKWVDLVRDSQGGGSFVLGEGMVPYTLDDLQETRDEGFDIDAGPHFNRPSRLWSTYGRCRVWPQVRSDGCFCRSSLLYEVWCSILTLGNLAMALEYYAQAAAAMGGGQLSWTGQTNKHQQRQKLSMLKQLLTELLLLIKCVSLLLGLRGAGEEGELRRFLTDGKDQQQFCLKPLVNVRRLVFLKSVQEREQILEYQTVLRQLEAILSIHKLARAGQCTDALKEVTKLSFLPLDPRGPDIMTYEFQRLSPYVQACVPDLLKVALSCLDNMTDSDGVLRALRTKVFHNVNRSCLKDDMVFTGDDD</sequence>
<dbReference type="OrthoDB" id="1746001at2759"/>
<dbReference type="GO" id="GO:0017056">
    <property type="term" value="F:structural constituent of nuclear pore"/>
    <property type="evidence" value="ECO:0007669"/>
    <property type="project" value="InterPro"/>
</dbReference>
<dbReference type="Pfam" id="PF04097">
    <property type="entry name" value="Nic96"/>
    <property type="match status" value="1"/>
</dbReference>
<comment type="caution">
    <text evidence="5">The sequence shown here is derived from an EMBL/GenBank/DDBJ whole genome shotgun (WGS) entry which is preliminary data.</text>
</comment>
<keyword evidence="3 4" id="KW-0539">Nucleus</keyword>
<organism evidence="5 6">
    <name type="scientific">Coptis chinensis</name>
    <dbReference type="NCBI Taxonomy" id="261450"/>
    <lineage>
        <taxon>Eukaryota</taxon>
        <taxon>Viridiplantae</taxon>
        <taxon>Streptophyta</taxon>
        <taxon>Embryophyta</taxon>
        <taxon>Tracheophyta</taxon>
        <taxon>Spermatophyta</taxon>
        <taxon>Magnoliopsida</taxon>
        <taxon>Ranunculales</taxon>
        <taxon>Ranunculaceae</taxon>
        <taxon>Coptidoideae</taxon>
        <taxon>Coptis</taxon>
    </lineage>
</organism>
<keyword evidence="4" id="KW-0653">Protein transport</keyword>
<dbReference type="Proteomes" id="UP000631114">
    <property type="component" value="Unassembled WGS sequence"/>
</dbReference>
<protein>
    <recommendedName>
        <fullName evidence="4">Nuclear pore protein</fullName>
    </recommendedName>
</protein>
<evidence type="ECO:0000256" key="3">
    <source>
        <dbReference type="ARBA" id="ARBA00023242"/>
    </source>
</evidence>
<dbReference type="AlphaFoldDB" id="A0A835H6I0"/>
<keyword evidence="6" id="KW-1185">Reference proteome</keyword>
<dbReference type="PANTHER" id="PTHR11225:SF4">
    <property type="entry name" value="NUCLEAR PORE COMPLEX PROTEIN NUP93"/>
    <property type="match status" value="1"/>
</dbReference>
<evidence type="ECO:0000313" key="5">
    <source>
        <dbReference type="EMBL" id="KAF9592587.1"/>
    </source>
</evidence>
<keyword evidence="4" id="KW-0813">Transport</keyword>
<name>A0A835H6I0_9MAGN</name>
<accession>A0A835H6I0</accession>
<dbReference type="GO" id="GO:0005643">
    <property type="term" value="C:nuclear pore"/>
    <property type="evidence" value="ECO:0007669"/>
    <property type="project" value="UniProtKB-SubCell"/>
</dbReference>
<gene>
    <name evidence="5" type="ORF">IFM89_016038</name>
</gene>
<dbReference type="PANTHER" id="PTHR11225">
    <property type="entry name" value="NUCLEAR PORE COMPLEX PROTEIN NUP93 NUCLEOPORIN NUP93 DEAD EYE PROTEIN"/>
    <property type="match status" value="1"/>
</dbReference>
<dbReference type="EMBL" id="JADFTS010000008">
    <property type="protein sequence ID" value="KAF9592587.1"/>
    <property type="molecule type" value="Genomic_DNA"/>
</dbReference>
<comment type="subcellular location">
    <subcellularLocation>
        <location evidence="1">Nucleus envelope</location>
    </subcellularLocation>
    <subcellularLocation>
        <location evidence="4">Nucleus</location>
        <location evidence="4">Nuclear pore complex</location>
    </subcellularLocation>
</comment>
<dbReference type="InterPro" id="IPR007231">
    <property type="entry name" value="Nucleoporin_int_Nup93/Nic96"/>
</dbReference>
<keyword evidence="4" id="KW-0509">mRNA transport</keyword>
<keyword evidence="4" id="KW-0906">Nuclear pore complex</keyword>
<proteinExistence type="inferred from homology"/>